<sequence length="94" mass="10819">MPEYLVLSQDEQDDIIVSFMLGQERDKFCHELNLQRYTDMLKTEKAGEWRDRVSKLKGETVSRLAEVNSIINVTIPQMPPPGRITAAKQRLTTV</sequence>
<gene>
    <name evidence="1" type="ORF">S12H4_07793</name>
</gene>
<name>X1PZM6_9ZZZZ</name>
<dbReference type="EMBL" id="BARW01002921">
    <property type="protein sequence ID" value="GAI61403.1"/>
    <property type="molecule type" value="Genomic_DNA"/>
</dbReference>
<comment type="caution">
    <text evidence="1">The sequence shown here is derived from an EMBL/GenBank/DDBJ whole genome shotgun (WGS) entry which is preliminary data.</text>
</comment>
<dbReference type="AlphaFoldDB" id="X1PZM6"/>
<accession>X1PZM6</accession>
<proteinExistence type="predicted"/>
<organism evidence="1">
    <name type="scientific">marine sediment metagenome</name>
    <dbReference type="NCBI Taxonomy" id="412755"/>
    <lineage>
        <taxon>unclassified sequences</taxon>
        <taxon>metagenomes</taxon>
        <taxon>ecological metagenomes</taxon>
    </lineage>
</organism>
<protein>
    <submittedName>
        <fullName evidence="1">Uncharacterized protein</fullName>
    </submittedName>
</protein>
<reference evidence="1" key="1">
    <citation type="journal article" date="2014" name="Front. Microbiol.">
        <title>High frequency of phylogenetically diverse reductive dehalogenase-homologous genes in deep subseafloor sedimentary metagenomes.</title>
        <authorList>
            <person name="Kawai M."/>
            <person name="Futagami T."/>
            <person name="Toyoda A."/>
            <person name="Takaki Y."/>
            <person name="Nishi S."/>
            <person name="Hori S."/>
            <person name="Arai W."/>
            <person name="Tsubouchi T."/>
            <person name="Morono Y."/>
            <person name="Uchiyama I."/>
            <person name="Ito T."/>
            <person name="Fujiyama A."/>
            <person name="Inagaki F."/>
            <person name="Takami H."/>
        </authorList>
    </citation>
    <scope>NUCLEOTIDE SEQUENCE</scope>
    <source>
        <strain evidence="1">Expedition CK06-06</strain>
    </source>
</reference>
<evidence type="ECO:0000313" key="1">
    <source>
        <dbReference type="EMBL" id="GAI61403.1"/>
    </source>
</evidence>